<dbReference type="STRING" id="229920.ADM99_05605"/>
<dbReference type="AlphaFoldDB" id="A0A0P6XSN1"/>
<dbReference type="SUPFAM" id="SSF109854">
    <property type="entry name" value="DinB/YfiT-like putative metalloenzymes"/>
    <property type="match status" value="1"/>
</dbReference>
<dbReference type="GO" id="GO:0016787">
    <property type="term" value="F:hydrolase activity"/>
    <property type="evidence" value="ECO:0007669"/>
    <property type="project" value="UniProtKB-KW"/>
</dbReference>
<accession>A0A0P6XSN1</accession>
<feature type="domain" description="DinB-like" evidence="3">
    <location>
        <begin position="260"/>
        <end position="392"/>
    </location>
</feature>
<evidence type="ECO:0000313" key="4">
    <source>
        <dbReference type="EMBL" id="KPL72588.1"/>
    </source>
</evidence>
<dbReference type="SFLD" id="SFLDS00003">
    <property type="entry name" value="Haloacid_Dehalogenase"/>
    <property type="match status" value="1"/>
</dbReference>
<dbReference type="PANTHER" id="PTHR46470">
    <property type="entry name" value="N-ACYLNEURAMINATE-9-PHOSPHATASE"/>
    <property type="match status" value="1"/>
</dbReference>
<dbReference type="InterPro" id="IPR024775">
    <property type="entry name" value="DinB-like"/>
</dbReference>
<dbReference type="Pfam" id="PF00702">
    <property type="entry name" value="Hydrolase"/>
    <property type="match status" value="1"/>
</dbReference>
<dbReference type="InterPro" id="IPR036412">
    <property type="entry name" value="HAD-like_sf"/>
</dbReference>
<gene>
    <name evidence="4" type="ORF">ADM99_05605</name>
</gene>
<evidence type="ECO:0000313" key="5">
    <source>
        <dbReference type="Proteomes" id="UP000050430"/>
    </source>
</evidence>
<name>A0A0P6XSN1_9CHLR</name>
<dbReference type="Pfam" id="PF12867">
    <property type="entry name" value="DinB_2"/>
    <property type="match status" value="1"/>
</dbReference>
<evidence type="ECO:0000256" key="1">
    <source>
        <dbReference type="ARBA" id="ARBA00022801"/>
    </source>
</evidence>
<dbReference type="InterPro" id="IPR023214">
    <property type="entry name" value="HAD_sf"/>
</dbReference>
<dbReference type="SUPFAM" id="SSF56784">
    <property type="entry name" value="HAD-like"/>
    <property type="match status" value="1"/>
</dbReference>
<keyword evidence="2" id="KW-0460">Magnesium</keyword>
<comment type="caution">
    <text evidence="4">The sequence shown here is derived from an EMBL/GenBank/DDBJ whole genome shotgun (WGS) entry which is preliminary data.</text>
</comment>
<proteinExistence type="predicted"/>
<dbReference type="RefSeq" id="WP_062421362.1">
    <property type="nucleotide sequence ID" value="NZ_BBYA01000008.1"/>
</dbReference>
<dbReference type="InterPro" id="IPR034660">
    <property type="entry name" value="DinB/YfiT-like"/>
</dbReference>
<dbReference type="Gene3D" id="3.40.50.1000">
    <property type="entry name" value="HAD superfamily/HAD-like"/>
    <property type="match status" value="1"/>
</dbReference>
<evidence type="ECO:0000259" key="3">
    <source>
        <dbReference type="Pfam" id="PF12867"/>
    </source>
</evidence>
<keyword evidence="5" id="KW-1185">Reference proteome</keyword>
<dbReference type="InterPro" id="IPR051400">
    <property type="entry name" value="HAD-like_hydrolase"/>
</dbReference>
<dbReference type="Gene3D" id="1.20.120.450">
    <property type="entry name" value="dinb family like domain"/>
    <property type="match status" value="1"/>
</dbReference>
<evidence type="ECO:0000256" key="2">
    <source>
        <dbReference type="ARBA" id="ARBA00022842"/>
    </source>
</evidence>
<dbReference type="Proteomes" id="UP000050430">
    <property type="component" value="Unassembled WGS sequence"/>
</dbReference>
<organism evidence="4 5">
    <name type="scientific">Leptolinea tardivitalis</name>
    <dbReference type="NCBI Taxonomy" id="229920"/>
    <lineage>
        <taxon>Bacteria</taxon>
        <taxon>Bacillati</taxon>
        <taxon>Chloroflexota</taxon>
        <taxon>Anaerolineae</taxon>
        <taxon>Anaerolineales</taxon>
        <taxon>Anaerolineaceae</taxon>
        <taxon>Leptolinea</taxon>
    </lineage>
</organism>
<keyword evidence="1" id="KW-0378">Hydrolase</keyword>
<dbReference type="EMBL" id="LGCK01000007">
    <property type="protein sequence ID" value="KPL72588.1"/>
    <property type="molecule type" value="Genomic_DNA"/>
</dbReference>
<reference evidence="4 5" key="1">
    <citation type="submission" date="2015-07" db="EMBL/GenBank/DDBJ databases">
        <title>Genome sequence of Leptolinea tardivitalis DSM 16556.</title>
        <authorList>
            <person name="Hemp J."/>
            <person name="Ward L.M."/>
            <person name="Pace L.A."/>
            <person name="Fischer W.W."/>
        </authorList>
    </citation>
    <scope>NUCLEOTIDE SEQUENCE [LARGE SCALE GENOMIC DNA]</scope>
    <source>
        <strain evidence="4 5">YMTK-2</strain>
    </source>
</reference>
<dbReference type="OrthoDB" id="156023at2"/>
<protein>
    <recommendedName>
        <fullName evidence="3">DinB-like domain-containing protein</fullName>
    </recommendedName>
</protein>
<sequence>MISVLFDLDDTLIANNAEHFTRVYLGLLGKYLEDLVEPQKLVDALMDGTKAMVTKTTITGTLENEFDRFFYPQIGLSKEQLSERLTNFYKDIFPQLKTETSPRPEAVSVVKKCLSYGWNTAVATNPLFPVAAVHHRLQWAGLDSNTIPFAAITSYDTYHFAKPQPAFFTEVAARISAFDHPVVMIGNDLKDDIIPAGKAGLPAFWLTESQDSLPDDLPIGSAKGKMEDIIPWLKTIENNCCPNSPASKSALLASLRGGAAAIDTTFRQIPCEMWNKRPIESEWCPTEVVCHLRDVDGDINLPRVKTILQKKQPFIAGVESDRWAVERDYIHQDGCKALEAFISTRQMLIDLLETIQEDEFNRTIRHSIFGPTTLKELISFIIAHDNNHIRQIKKQNSLFSL</sequence>
<dbReference type="SFLD" id="SFLDG01129">
    <property type="entry name" value="C1.5:_HAD__Beta-PGM__Phosphata"/>
    <property type="match status" value="1"/>
</dbReference>